<dbReference type="PANTHER" id="PTHR21174:SF0">
    <property type="entry name" value="HD PHOSPHOHYDROLASE FAMILY PROTEIN-RELATED"/>
    <property type="match status" value="1"/>
</dbReference>
<gene>
    <name evidence="1" type="ORF">AKJ09_07886</name>
</gene>
<evidence type="ECO:0000313" key="1">
    <source>
        <dbReference type="EMBL" id="AKV01223.1"/>
    </source>
</evidence>
<name>A0A0K1Q673_9BACT</name>
<dbReference type="STRING" id="1391654.AKJ09_07886"/>
<dbReference type="Gene3D" id="1.10.3210.10">
    <property type="entry name" value="Hypothetical protein af1432"/>
    <property type="match status" value="1"/>
</dbReference>
<dbReference type="RefSeq" id="WP_146652366.1">
    <property type="nucleotide sequence ID" value="NZ_CP012333.1"/>
</dbReference>
<protein>
    <submittedName>
        <fullName evidence="1">Uncharacterized protein</fullName>
    </submittedName>
</protein>
<dbReference type="InterPro" id="IPR009218">
    <property type="entry name" value="HD_phosphohydro"/>
</dbReference>
<accession>A0A0K1Q673</accession>
<sequence>MTHELAERFSRAATEAGARHRTDIAGVFEQLSTAYAEPKRHYHGIDHVRQCLVSLDELHGSLRSPAELELAIWFHDAVHSMTPLAQNEERSAELAYASCLRMGIDGGTSHRIATMVRATRNHTLPSTVESGDSDFGIFLDIDLAILGADEVAYARYEKAIREEFAWMVFEGLYRRGRAKVLSRFLARPSVFQHPRMQATYERRARRNIEGAIQEQLATHDFPYLHATDEHIFLTRAARLEELHAWSALYYVTYLPEQLSGGNPRLLVNFGPLDDRPIDVEVGSPRTEAVVARLRALPGYRHEQEERSNRTGDLGLVYSQARCGVVSGPVRLPPPTLATQPYRS</sequence>
<dbReference type="OrthoDB" id="9808993at2"/>
<dbReference type="Proteomes" id="UP000064967">
    <property type="component" value="Chromosome"/>
</dbReference>
<dbReference type="AlphaFoldDB" id="A0A0K1Q673"/>
<proteinExistence type="predicted"/>
<dbReference type="PANTHER" id="PTHR21174">
    <property type="match status" value="1"/>
</dbReference>
<dbReference type="EMBL" id="CP012333">
    <property type="protein sequence ID" value="AKV01223.1"/>
    <property type="molecule type" value="Genomic_DNA"/>
</dbReference>
<reference evidence="1 2" key="1">
    <citation type="submission" date="2015-08" db="EMBL/GenBank/DDBJ databases">
        <authorList>
            <person name="Babu N.S."/>
            <person name="Beckwith C.J."/>
            <person name="Beseler K.G."/>
            <person name="Brison A."/>
            <person name="Carone J.V."/>
            <person name="Caskin T.P."/>
            <person name="Diamond M."/>
            <person name="Durham M.E."/>
            <person name="Foxe J.M."/>
            <person name="Go M."/>
            <person name="Henderson B.A."/>
            <person name="Jones I.B."/>
            <person name="McGettigan J.A."/>
            <person name="Micheletti S.J."/>
            <person name="Nasrallah M.E."/>
            <person name="Ortiz D."/>
            <person name="Piller C.R."/>
            <person name="Privatt S.R."/>
            <person name="Schneider S.L."/>
            <person name="Sharp S."/>
            <person name="Smith T.C."/>
            <person name="Stanton J.D."/>
            <person name="Ullery H.E."/>
            <person name="Wilson R.J."/>
            <person name="Serrano M.G."/>
            <person name="Buck G."/>
            <person name="Lee V."/>
            <person name="Wang Y."/>
            <person name="Carvalho R."/>
            <person name="Voegtly L."/>
            <person name="Shi R."/>
            <person name="Duckworth R."/>
            <person name="Johnson A."/>
            <person name="Loviza R."/>
            <person name="Walstead R."/>
            <person name="Shah Z."/>
            <person name="Kiflezghi M."/>
            <person name="Wade K."/>
            <person name="Ball S.L."/>
            <person name="Bradley K.W."/>
            <person name="Asai D.J."/>
            <person name="Bowman C.A."/>
            <person name="Russell D.A."/>
            <person name="Pope W.H."/>
            <person name="Jacobs-Sera D."/>
            <person name="Hendrix R.W."/>
            <person name="Hatfull G.F."/>
        </authorList>
    </citation>
    <scope>NUCLEOTIDE SEQUENCE [LARGE SCALE GENOMIC DNA]</scope>
    <source>
        <strain evidence="1 2">DSM 27648</strain>
    </source>
</reference>
<dbReference type="PATRIC" id="fig|1391654.3.peg.7992"/>
<organism evidence="1 2">
    <name type="scientific">Labilithrix luteola</name>
    <dbReference type="NCBI Taxonomy" id="1391654"/>
    <lineage>
        <taxon>Bacteria</taxon>
        <taxon>Pseudomonadati</taxon>
        <taxon>Myxococcota</taxon>
        <taxon>Polyangia</taxon>
        <taxon>Polyangiales</taxon>
        <taxon>Labilitrichaceae</taxon>
        <taxon>Labilithrix</taxon>
    </lineage>
</organism>
<evidence type="ECO:0000313" key="2">
    <source>
        <dbReference type="Proteomes" id="UP000064967"/>
    </source>
</evidence>
<keyword evidence="2" id="KW-1185">Reference proteome</keyword>
<dbReference type="KEGG" id="llu:AKJ09_07886"/>
<dbReference type="SUPFAM" id="SSF109604">
    <property type="entry name" value="HD-domain/PDEase-like"/>
    <property type="match status" value="1"/>
</dbReference>